<sequence>MPILLRKDSKRKKVLNYEIVSALGLLEAAQCRLTTKLWAAVGVSTVHSPTWLSCEITSWEIFRTKAHFLTSSAKLHSHFPCWVVWQFFQAPGGCGGKFSLNFPASSVAMSPLCYFLIFSCFLKTIGLSGPLNSVSL</sequence>
<name>A0A834EK42_9CHIR</name>
<evidence type="ECO:0000313" key="2">
    <source>
        <dbReference type="Proteomes" id="UP000664940"/>
    </source>
</evidence>
<dbReference type="Proteomes" id="UP000664940">
    <property type="component" value="Unassembled WGS sequence"/>
</dbReference>
<protein>
    <submittedName>
        <fullName evidence="1">Uncharacterized protein</fullName>
    </submittedName>
</protein>
<accession>A0A834EK42</accession>
<dbReference type="EMBL" id="JABVXQ010000003">
    <property type="protein sequence ID" value="KAF6119794.1"/>
    <property type="molecule type" value="Genomic_DNA"/>
</dbReference>
<dbReference type="AlphaFoldDB" id="A0A834EK42"/>
<comment type="caution">
    <text evidence="1">The sequence shown here is derived from an EMBL/GenBank/DDBJ whole genome shotgun (WGS) entry which is preliminary data.</text>
</comment>
<evidence type="ECO:0000313" key="1">
    <source>
        <dbReference type="EMBL" id="KAF6119794.1"/>
    </source>
</evidence>
<gene>
    <name evidence="1" type="ORF">HJG60_010200</name>
</gene>
<organism evidence="1 2">
    <name type="scientific">Phyllostomus discolor</name>
    <name type="common">pale spear-nosed bat</name>
    <dbReference type="NCBI Taxonomy" id="89673"/>
    <lineage>
        <taxon>Eukaryota</taxon>
        <taxon>Metazoa</taxon>
        <taxon>Chordata</taxon>
        <taxon>Craniata</taxon>
        <taxon>Vertebrata</taxon>
        <taxon>Euteleostomi</taxon>
        <taxon>Mammalia</taxon>
        <taxon>Eutheria</taxon>
        <taxon>Laurasiatheria</taxon>
        <taxon>Chiroptera</taxon>
        <taxon>Yangochiroptera</taxon>
        <taxon>Phyllostomidae</taxon>
        <taxon>Phyllostominae</taxon>
        <taxon>Phyllostomus</taxon>
    </lineage>
</organism>
<reference evidence="1 2" key="1">
    <citation type="journal article" date="2020" name="Nature">
        <title>Six reference-quality genomes reveal evolution of bat adaptations.</title>
        <authorList>
            <person name="Jebb D."/>
            <person name="Huang Z."/>
            <person name="Pippel M."/>
            <person name="Hughes G.M."/>
            <person name="Lavrichenko K."/>
            <person name="Devanna P."/>
            <person name="Winkler S."/>
            <person name="Jermiin L.S."/>
            <person name="Skirmuntt E.C."/>
            <person name="Katzourakis A."/>
            <person name="Burkitt-Gray L."/>
            <person name="Ray D.A."/>
            <person name="Sullivan K.A.M."/>
            <person name="Roscito J.G."/>
            <person name="Kirilenko B.M."/>
            <person name="Davalos L.M."/>
            <person name="Corthals A.P."/>
            <person name="Power M.L."/>
            <person name="Jones G."/>
            <person name="Ransome R.D."/>
            <person name="Dechmann D.K.N."/>
            <person name="Locatelli A.G."/>
            <person name="Puechmaille S.J."/>
            <person name="Fedrigo O."/>
            <person name="Jarvis E.D."/>
            <person name="Hiller M."/>
            <person name="Vernes S.C."/>
            <person name="Myers E.W."/>
            <person name="Teeling E.C."/>
        </authorList>
    </citation>
    <scope>NUCLEOTIDE SEQUENCE [LARGE SCALE GENOMIC DNA]</scope>
    <source>
        <strain evidence="1">Bat1K_MPI-CBG_1</strain>
    </source>
</reference>
<proteinExistence type="predicted"/>